<gene>
    <name evidence="2" type="ORF">C7212DRAFT_316354</name>
</gene>
<evidence type="ECO:0000313" key="2">
    <source>
        <dbReference type="EMBL" id="PWW78058.1"/>
    </source>
</evidence>
<feature type="compositionally biased region" description="Basic and acidic residues" evidence="1">
    <location>
        <begin position="47"/>
        <end position="58"/>
    </location>
</feature>
<feature type="non-terminal residue" evidence="2">
    <location>
        <position position="1"/>
    </location>
</feature>
<keyword evidence="3" id="KW-1185">Reference proteome</keyword>
<sequence length="330" mass="37679">ELEDPDSTHLARAVSYQQLPELEDQKLRKMPPKKRASPTKTIPGSGPDKRTKTADKSHPVIGGPSKYVENPLSFVEYIELQDPNREPDVEVRHLRKEKKDYDGSELKISEAGYDSLIKMYIEVEKRTPESNGIAHIYEDYAGYGIIEVLEKQILQYERERKKSHFELKLYPIVEALVFFLDSSYDGRWMNGDRVEELICLMGTLFIDCFRELDKETPIGRWLAPPDKTPLKNLGLIMGLAIGAAGCWMGDDESMDFWSQEIERMAEARGIQLRDCNGPIKEKSDGTKKLDFSAQLKAYKKRNGASIGGNHFDLSKISEAERRRLDEGDVF</sequence>
<evidence type="ECO:0000256" key="1">
    <source>
        <dbReference type="SAM" id="MobiDB-lite"/>
    </source>
</evidence>
<dbReference type="AlphaFoldDB" id="A0A317SUJ3"/>
<comment type="caution">
    <text evidence="2">The sequence shown here is derived from an EMBL/GenBank/DDBJ whole genome shotgun (WGS) entry which is preliminary data.</text>
</comment>
<feature type="compositionally biased region" description="Basic residues" evidence="1">
    <location>
        <begin position="28"/>
        <end position="37"/>
    </location>
</feature>
<evidence type="ECO:0000313" key="3">
    <source>
        <dbReference type="Proteomes" id="UP000246991"/>
    </source>
</evidence>
<accession>A0A317SUJ3</accession>
<proteinExistence type="predicted"/>
<feature type="non-terminal residue" evidence="2">
    <location>
        <position position="330"/>
    </location>
</feature>
<name>A0A317SUJ3_9PEZI</name>
<dbReference type="EMBL" id="PYWC01000017">
    <property type="protein sequence ID" value="PWW78058.1"/>
    <property type="molecule type" value="Genomic_DNA"/>
</dbReference>
<feature type="region of interest" description="Disordered" evidence="1">
    <location>
        <begin position="1"/>
        <end position="65"/>
    </location>
</feature>
<protein>
    <submittedName>
        <fullName evidence="2">Uncharacterized protein</fullName>
    </submittedName>
</protein>
<dbReference type="Proteomes" id="UP000246991">
    <property type="component" value="Unassembled WGS sequence"/>
</dbReference>
<organism evidence="2 3">
    <name type="scientific">Tuber magnatum</name>
    <name type="common">white Piedmont truffle</name>
    <dbReference type="NCBI Taxonomy" id="42249"/>
    <lineage>
        <taxon>Eukaryota</taxon>
        <taxon>Fungi</taxon>
        <taxon>Dikarya</taxon>
        <taxon>Ascomycota</taxon>
        <taxon>Pezizomycotina</taxon>
        <taxon>Pezizomycetes</taxon>
        <taxon>Pezizales</taxon>
        <taxon>Tuberaceae</taxon>
        <taxon>Tuber</taxon>
    </lineage>
</organism>
<reference evidence="2 3" key="1">
    <citation type="submission" date="2018-03" db="EMBL/GenBank/DDBJ databases">
        <title>Genomes of Pezizomycetes fungi and the evolution of truffles.</title>
        <authorList>
            <person name="Murat C."/>
            <person name="Payen T."/>
            <person name="Noel B."/>
            <person name="Kuo A."/>
            <person name="Martin F.M."/>
        </authorList>
    </citation>
    <scope>NUCLEOTIDE SEQUENCE [LARGE SCALE GENOMIC DNA]</scope>
    <source>
        <strain evidence="2">091103-1</strain>
    </source>
</reference>
<dbReference type="OrthoDB" id="10037289at2759"/>